<organism evidence="1 2">
    <name type="scientific">Thelephora ganbajun</name>
    <name type="common">Ganba fungus</name>
    <dbReference type="NCBI Taxonomy" id="370292"/>
    <lineage>
        <taxon>Eukaryota</taxon>
        <taxon>Fungi</taxon>
        <taxon>Dikarya</taxon>
        <taxon>Basidiomycota</taxon>
        <taxon>Agaricomycotina</taxon>
        <taxon>Agaricomycetes</taxon>
        <taxon>Thelephorales</taxon>
        <taxon>Thelephoraceae</taxon>
        <taxon>Thelephora</taxon>
    </lineage>
</organism>
<accession>A0ACB6ZE01</accession>
<reference evidence="1" key="2">
    <citation type="journal article" date="2020" name="Nat. Commun.">
        <title>Large-scale genome sequencing of mycorrhizal fungi provides insights into the early evolution of symbiotic traits.</title>
        <authorList>
            <person name="Miyauchi S."/>
            <person name="Kiss E."/>
            <person name="Kuo A."/>
            <person name="Drula E."/>
            <person name="Kohler A."/>
            <person name="Sanchez-Garcia M."/>
            <person name="Morin E."/>
            <person name="Andreopoulos B."/>
            <person name="Barry K.W."/>
            <person name="Bonito G."/>
            <person name="Buee M."/>
            <person name="Carver A."/>
            <person name="Chen C."/>
            <person name="Cichocki N."/>
            <person name="Clum A."/>
            <person name="Culley D."/>
            <person name="Crous P.W."/>
            <person name="Fauchery L."/>
            <person name="Girlanda M."/>
            <person name="Hayes R.D."/>
            <person name="Keri Z."/>
            <person name="LaButti K."/>
            <person name="Lipzen A."/>
            <person name="Lombard V."/>
            <person name="Magnuson J."/>
            <person name="Maillard F."/>
            <person name="Murat C."/>
            <person name="Nolan M."/>
            <person name="Ohm R.A."/>
            <person name="Pangilinan J."/>
            <person name="Pereira M.F."/>
            <person name="Perotto S."/>
            <person name="Peter M."/>
            <person name="Pfister S."/>
            <person name="Riley R."/>
            <person name="Sitrit Y."/>
            <person name="Stielow J.B."/>
            <person name="Szollosi G."/>
            <person name="Zifcakova L."/>
            <person name="Stursova M."/>
            <person name="Spatafora J.W."/>
            <person name="Tedersoo L."/>
            <person name="Vaario L.M."/>
            <person name="Yamada A."/>
            <person name="Yan M."/>
            <person name="Wang P."/>
            <person name="Xu J."/>
            <person name="Bruns T."/>
            <person name="Baldrian P."/>
            <person name="Vilgalys R."/>
            <person name="Dunand C."/>
            <person name="Henrissat B."/>
            <person name="Grigoriev I.V."/>
            <person name="Hibbett D."/>
            <person name="Nagy L.G."/>
            <person name="Martin F.M."/>
        </authorList>
    </citation>
    <scope>NUCLEOTIDE SEQUENCE</scope>
    <source>
        <strain evidence="1">P2</strain>
    </source>
</reference>
<reference evidence="1" key="1">
    <citation type="submission" date="2019-10" db="EMBL/GenBank/DDBJ databases">
        <authorList>
            <consortium name="DOE Joint Genome Institute"/>
            <person name="Kuo A."/>
            <person name="Miyauchi S."/>
            <person name="Kiss E."/>
            <person name="Drula E."/>
            <person name="Kohler A."/>
            <person name="Sanchez-Garcia M."/>
            <person name="Andreopoulos B."/>
            <person name="Barry K.W."/>
            <person name="Bonito G."/>
            <person name="Buee M."/>
            <person name="Carver A."/>
            <person name="Chen C."/>
            <person name="Cichocki N."/>
            <person name="Clum A."/>
            <person name="Culley D."/>
            <person name="Crous P.W."/>
            <person name="Fauchery L."/>
            <person name="Girlanda M."/>
            <person name="Hayes R."/>
            <person name="Keri Z."/>
            <person name="Labutti K."/>
            <person name="Lipzen A."/>
            <person name="Lombard V."/>
            <person name="Magnuson J."/>
            <person name="Maillard F."/>
            <person name="Morin E."/>
            <person name="Murat C."/>
            <person name="Nolan M."/>
            <person name="Ohm R."/>
            <person name="Pangilinan J."/>
            <person name="Pereira M."/>
            <person name="Perotto S."/>
            <person name="Peter M."/>
            <person name="Riley R."/>
            <person name="Sitrit Y."/>
            <person name="Stielow B."/>
            <person name="Szollosi G."/>
            <person name="Zifcakova L."/>
            <person name="Stursova M."/>
            <person name="Spatafora J.W."/>
            <person name="Tedersoo L."/>
            <person name="Vaario L.-M."/>
            <person name="Yamada A."/>
            <person name="Yan M."/>
            <person name="Wang P."/>
            <person name="Xu J."/>
            <person name="Bruns T."/>
            <person name="Baldrian P."/>
            <person name="Vilgalys R."/>
            <person name="Henrissat B."/>
            <person name="Grigoriev I.V."/>
            <person name="Hibbett D."/>
            <person name="Nagy L.G."/>
            <person name="Martin F.M."/>
        </authorList>
    </citation>
    <scope>NUCLEOTIDE SEQUENCE</scope>
    <source>
        <strain evidence="1">P2</strain>
    </source>
</reference>
<gene>
    <name evidence="1" type="ORF">BDM02DRAFT_3116153</name>
</gene>
<name>A0ACB6ZE01_THEGA</name>
<proteinExistence type="predicted"/>
<protein>
    <submittedName>
        <fullName evidence="1">Uncharacterized protein</fullName>
    </submittedName>
</protein>
<dbReference type="Proteomes" id="UP000886501">
    <property type="component" value="Unassembled WGS sequence"/>
</dbReference>
<comment type="caution">
    <text evidence="1">The sequence shown here is derived from an EMBL/GenBank/DDBJ whole genome shotgun (WGS) entry which is preliminary data.</text>
</comment>
<dbReference type="EMBL" id="MU118022">
    <property type="protein sequence ID" value="KAF9647980.1"/>
    <property type="molecule type" value="Genomic_DNA"/>
</dbReference>
<evidence type="ECO:0000313" key="1">
    <source>
        <dbReference type="EMBL" id="KAF9647980.1"/>
    </source>
</evidence>
<evidence type="ECO:0000313" key="2">
    <source>
        <dbReference type="Proteomes" id="UP000886501"/>
    </source>
</evidence>
<keyword evidence="2" id="KW-1185">Reference proteome</keyword>
<sequence>MPTLVEDRRSTFTDTARDQKRENQRENVVEGFLGSNPARRRNDSAQSGMTTKPAPKPAPAPAPVQQKSSGWGSWGSSLLTNIASAVAAPDRSPSPEPPPVKPKIEDPPRGFTPNQPPKSQPAGFGPLNKPGWGTGGGTGDNNVWGAGKPGLAPITQKTSTGPSWGAKPTGSTFGSGGTAWGSGTGSTFGSGAGKNLTVDTATKPLERSPSTTGPENIPESAVEIKHVPAPGGFNSSVADNEGGWGAHDDTWGLSEAGKDEGSKKNSKVPSPVEKAPETQTEEAEEAATPAEEEFDRANQGKKKGPVSSVAQTPSAPNTPDPENVDDGPGGGGGGGKGNNKKKKKGNRR</sequence>